<comment type="caution">
    <text evidence="1">The sequence shown here is derived from an EMBL/GenBank/DDBJ whole genome shotgun (WGS) entry which is preliminary data.</text>
</comment>
<accession>A0A0F8WJZ6</accession>
<dbReference type="AlphaFoldDB" id="A0A0F8WJZ6"/>
<organism evidence="1">
    <name type="scientific">marine sediment metagenome</name>
    <dbReference type="NCBI Taxonomy" id="412755"/>
    <lineage>
        <taxon>unclassified sequences</taxon>
        <taxon>metagenomes</taxon>
        <taxon>ecological metagenomes</taxon>
    </lineage>
</organism>
<protein>
    <submittedName>
        <fullName evidence="1">Uncharacterized protein</fullName>
    </submittedName>
</protein>
<proteinExistence type="predicted"/>
<feature type="non-terminal residue" evidence="1">
    <location>
        <position position="89"/>
    </location>
</feature>
<reference evidence="1" key="1">
    <citation type="journal article" date="2015" name="Nature">
        <title>Complex archaea that bridge the gap between prokaryotes and eukaryotes.</title>
        <authorList>
            <person name="Spang A."/>
            <person name="Saw J.H."/>
            <person name="Jorgensen S.L."/>
            <person name="Zaremba-Niedzwiedzka K."/>
            <person name="Martijn J."/>
            <person name="Lind A.E."/>
            <person name="van Eijk R."/>
            <person name="Schleper C."/>
            <person name="Guy L."/>
            <person name="Ettema T.J."/>
        </authorList>
    </citation>
    <scope>NUCLEOTIDE SEQUENCE</scope>
</reference>
<dbReference type="EMBL" id="LAZR01064602">
    <property type="protein sequence ID" value="KKK57207.1"/>
    <property type="molecule type" value="Genomic_DNA"/>
</dbReference>
<gene>
    <name evidence="1" type="ORF">LCGC14_3056840</name>
</gene>
<evidence type="ECO:0000313" key="1">
    <source>
        <dbReference type="EMBL" id="KKK57207.1"/>
    </source>
</evidence>
<name>A0A0F8WJZ6_9ZZZZ</name>
<sequence>MTTHENLANKLTKLASKVTEGCIVELGSYHGKGARALAREAQVQVYSIDDYTRKRGWINELYIPEDEETFWQTVGDLEVLQLKMSFDEA</sequence>